<name>A0A2G3A0N8_CAPAN</name>
<evidence type="ECO:0000313" key="6">
    <source>
        <dbReference type="EMBL" id="PHT87761.1"/>
    </source>
</evidence>
<keyword evidence="4" id="KW-0472">Membrane</keyword>
<evidence type="ECO:0000256" key="3">
    <source>
        <dbReference type="SAM" id="MobiDB-lite"/>
    </source>
</evidence>
<evidence type="ECO:0000313" key="7">
    <source>
        <dbReference type="Proteomes" id="UP000222542"/>
    </source>
</evidence>
<evidence type="ECO:0000259" key="5">
    <source>
        <dbReference type="Pfam" id="PF00005"/>
    </source>
</evidence>
<feature type="region of interest" description="Disordered" evidence="3">
    <location>
        <begin position="196"/>
        <end position="219"/>
    </location>
</feature>
<sequence>MNIQMRKNLATIGVIYLVTYATWALAFWYDSILVSKGELSGGATIACFFGVYGMIIVYQLTGLALSLSYFYLFVQRTVVATKILQSLNLVVPASRTLALVGISGGGKSTIFSLIERFYDPDQVLNLKNYLSSFTKTETETETETETVGGNHLIDMPQNSASGFQPITPAGRVSILCHSQGGNNKRYKNTLRRFQHLPTTVSENPEDVESLLSSQKEYNG</sequence>
<keyword evidence="7" id="KW-1185">Reference proteome</keyword>
<dbReference type="SUPFAM" id="SSF52540">
    <property type="entry name" value="P-loop containing nucleoside triphosphate hydrolases"/>
    <property type="match status" value="1"/>
</dbReference>
<keyword evidence="4" id="KW-0812">Transmembrane</keyword>
<dbReference type="PANTHER" id="PTHR43394:SF11">
    <property type="entry name" value="ATP-BINDING CASSETTE TRANSPORTER"/>
    <property type="match status" value="1"/>
</dbReference>
<dbReference type="InterPro" id="IPR027417">
    <property type="entry name" value="P-loop_NTPase"/>
</dbReference>
<accession>A0A2G3A0N8</accession>
<comment type="caution">
    <text evidence="6">The sequence shown here is derived from an EMBL/GenBank/DDBJ whole genome shotgun (WGS) entry which is preliminary data.</text>
</comment>
<dbReference type="PANTHER" id="PTHR43394">
    <property type="entry name" value="ATP-DEPENDENT PERMEASE MDL1, MITOCHONDRIAL"/>
    <property type="match status" value="1"/>
</dbReference>
<dbReference type="GO" id="GO:0005524">
    <property type="term" value="F:ATP binding"/>
    <property type="evidence" value="ECO:0007669"/>
    <property type="project" value="InterPro"/>
</dbReference>
<dbReference type="Pfam" id="PF00005">
    <property type="entry name" value="ABC_tran"/>
    <property type="match status" value="1"/>
</dbReference>
<feature type="compositionally biased region" description="Polar residues" evidence="3">
    <location>
        <begin position="210"/>
        <end position="219"/>
    </location>
</feature>
<proteinExistence type="predicted"/>
<keyword evidence="2" id="KW-0677">Repeat</keyword>
<dbReference type="Gene3D" id="3.40.50.300">
    <property type="entry name" value="P-loop containing nucleotide triphosphate hydrolases"/>
    <property type="match status" value="1"/>
</dbReference>
<dbReference type="AlphaFoldDB" id="A0A2G3A0N8"/>
<feature type="domain" description="ABC transporter" evidence="5">
    <location>
        <begin position="84"/>
        <end position="132"/>
    </location>
</feature>
<reference evidence="6 7" key="2">
    <citation type="journal article" date="2017" name="Genome Biol.">
        <title>New reference genome sequences of hot pepper reveal the massive evolution of plant disease-resistance genes by retroduplication.</title>
        <authorList>
            <person name="Kim S."/>
            <person name="Park J."/>
            <person name="Yeom S.I."/>
            <person name="Kim Y.M."/>
            <person name="Seo E."/>
            <person name="Kim K.T."/>
            <person name="Kim M.S."/>
            <person name="Lee J.M."/>
            <person name="Cheong K."/>
            <person name="Shin H.S."/>
            <person name="Kim S.B."/>
            <person name="Han K."/>
            <person name="Lee J."/>
            <person name="Park M."/>
            <person name="Lee H.A."/>
            <person name="Lee H.Y."/>
            <person name="Lee Y."/>
            <person name="Oh S."/>
            <person name="Lee J.H."/>
            <person name="Choi E."/>
            <person name="Choi E."/>
            <person name="Lee S.E."/>
            <person name="Jeon J."/>
            <person name="Kim H."/>
            <person name="Choi G."/>
            <person name="Song H."/>
            <person name="Lee J."/>
            <person name="Lee S.C."/>
            <person name="Kwon J.K."/>
            <person name="Lee H.Y."/>
            <person name="Koo N."/>
            <person name="Hong Y."/>
            <person name="Kim R.W."/>
            <person name="Kang W.H."/>
            <person name="Huh J.H."/>
            <person name="Kang B.C."/>
            <person name="Yang T.J."/>
            <person name="Lee Y.H."/>
            <person name="Bennetzen J.L."/>
            <person name="Choi D."/>
        </authorList>
    </citation>
    <scope>NUCLEOTIDE SEQUENCE [LARGE SCALE GENOMIC DNA]</scope>
    <source>
        <strain evidence="7">cv. CM334</strain>
    </source>
</reference>
<organism evidence="6 7">
    <name type="scientific">Capsicum annuum</name>
    <name type="common">Capsicum pepper</name>
    <dbReference type="NCBI Taxonomy" id="4072"/>
    <lineage>
        <taxon>Eukaryota</taxon>
        <taxon>Viridiplantae</taxon>
        <taxon>Streptophyta</taxon>
        <taxon>Embryophyta</taxon>
        <taxon>Tracheophyta</taxon>
        <taxon>Spermatophyta</taxon>
        <taxon>Magnoliopsida</taxon>
        <taxon>eudicotyledons</taxon>
        <taxon>Gunneridae</taxon>
        <taxon>Pentapetalae</taxon>
        <taxon>asterids</taxon>
        <taxon>lamiids</taxon>
        <taxon>Solanales</taxon>
        <taxon>Solanaceae</taxon>
        <taxon>Solanoideae</taxon>
        <taxon>Capsiceae</taxon>
        <taxon>Capsicum</taxon>
    </lineage>
</organism>
<feature type="transmembrane region" description="Helical" evidence="4">
    <location>
        <begin position="49"/>
        <end position="74"/>
    </location>
</feature>
<dbReference type="EMBL" id="AYRZ02000003">
    <property type="protein sequence ID" value="PHT87761.1"/>
    <property type="molecule type" value="Genomic_DNA"/>
</dbReference>
<dbReference type="InterPro" id="IPR039421">
    <property type="entry name" value="Type_1_exporter"/>
</dbReference>
<dbReference type="GO" id="GO:0016887">
    <property type="term" value="F:ATP hydrolysis activity"/>
    <property type="evidence" value="ECO:0007669"/>
    <property type="project" value="InterPro"/>
</dbReference>
<reference evidence="6 7" key="1">
    <citation type="journal article" date="2014" name="Nat. Genet.">
        <title>Genome sequence of the hot pepper provides insights into the evolution of pungency in Capsicum species.</title>
        <authorList>
            <person name="Kim S."/>
            <person name="Park M."/>
            <person name="Yeom S.I."/>
            <person name="Kim Y.M."/>
            <person name="Lee J.M."/>
            <person name="Lee H.A."/>
            <person name="Seo E."/>
            <person name="Choi J."/>
            <person name="Cheong K."/>
            <person name="Kim K.T."/>
            <person name="Jung K."/>
            <person name="Lee G.W."/>
            <person name="Oh S.K."/>
            <person name="Bae C."/>
            <person name="Kim S.B."/>
            <person name="Lee H.Y."/>
            <person name="Kim S.Y."/>
            <person name="Kim M.S."/>
            <person name="Kang B.C."/>
            <person name="Jo Y.D."/>
            <person name="Yang H.B."/>
            <person name="Jeong H.J."/>
            <person name="Kang W.H."/>
            <person name="Kwon J.K."/>
            <person name="Shin C."/>
            <person name="Lim J.Y."/>
            <person name="Park J.H."/>
            <person name="Huh J.H."/>
            <person name="Kim J.S."/>
            <person name="Kim B.D."/>
            <person name="Cohen O."/>
            <person name="Paran I."/>
            <person name="Suh M.C."/>
            <person name="Lee S.B."/>
            <person name="Kim Y.K."/>
            <person name="Shin Y."/>
            <person name="Noh S.J."/>
            <person name="Park J."/>
            <person name="Seo Y.S."/>
            <person name="Kwon S.Y."/>
            <person name="Kim H.A."/>
            <person name="Park J.M."/>
            <person name="Kim H.J."/>
            <person name="Choi S.B."/>
            <person name="Bosland P.W."/>
            <person name="Reeves G."/>
            <person name="Jo S.H."/>
            <person name="Lee B.W."/>
            <person name="Cho H.T."/>
            <person name="Choi H.S."/>
            <person name="Lee M.S."/>
            <person name="Yu Y."/>
            <person name="Do Choi Y."/>
            <person name="Park B.S."/>
            <person name="van Deynze A."/>
            <person name="Ashrafi H."/>
            <person name="Hill T."/>
            <person name="Kim W.T."/>
            <person name="Pai H.S."/>
            <person name="Ahn H.K."/>
            <person name="Yeam I."/>
            <person name="Giovannoni J.J."/>
            <person name="Rose J.K."/>
            <person name="Sorensen I."/>
            <person name="Lee S.J."/>
            <person name="Kim R.W."/>
            <person name="Choi I.Y."/>
            <person name="Choi B.S."/>
            <person name="Lim J.S."/>
            <person name="Lee Y.H."/>
            <person name="Choi D."/>
        </authorList>
    </citation>
    <scope>NUCLEOTIDE SEQUENCE [LARGE SCALE GENOMIC DNA]</scope>
    <source>
        <strain evidence="7">cv. CM334</strain>
    </source>
</reference>
<evidence type="ECO:0000256" key="1">
    <source>
        <dbReference type="ARBA" id="ARBA00022448"/>
    </source>
</evidence>
<gene>
    <name evidence="6" type="ORF">T459_09867</name>
</gene>
<dbReference type="Proteomes" id="UP000222542">
    <property type="component" value="Unassembled WGS sequence"/>
</dbReference>
<feature type="transmembrane region" description="Helical" evidence="4">
    <location>
        <begin position="9"/>
        <end position="29"/>
    </location>
</feature>
<dbReference type="Gramene" id="PHT87761">
    <property type="protein sequence ID" value="PHT87761"/>
    <property type="gene ID" value="T459_09867"/>
</dbReference>
<keyword evidence="1" id="KW-0813">Transport</keyword>
<keyword evidence="4" id="KW-1133">Transmembrane helix</keyword>
<protein>
    <recommendedName>
        <fullName evidence="5">ABC transporter domain-containing protein</fullName>
    </recommendedName>
</protein>
<evidence type="ECO:0000256" key="2">
    <source>
        <dbReference type="ARBA" id="ARBA00022737"/>
    </source>
</evidence>
<evidence type="ECO:0000256" key="4">
    <source>
        <dbReference type="SAM" id="Phobius"/>
    </source>
</evidence>
<dbReference type="InterPro" id="IPR003439">
    <property type="entry name" value="ABC_transporter-like_ATP-bd"/>
</dbReference>